<keyword evidence="3" id="KW-1185">Reference proteome</keyword>
<evidence type="ECO:0000313" key="3">
    <source>
        <dbReference type="Proteomes" id="UP000054011"/>
    </source>
</evidence>
<proteinExistence type="predicted"/>
<dbReference type="STRING" id="936756.ATE80_25085"/>
<evidence type="ECO:0000256" key="1">
    <source>
        <dbReference type="SAM" id="Phobius"/>
    </source>
</evidence>
<feature type="transmembrane region" description="Helical" evidence="1">
    <location>
        <begin position="244"/>
        <end position="265"/>
    </location>
</feature>
<feature type="transmembrane region" description="Helical" evidence="1">
    <location>
        <begin position="156"/>
        <end position="181"/>
    </location>
</feature>
<dbReference type="PANTHER" id="PTHR37305">
    <property type="entry name" value="INTEGRAL MEMBRANE PROTEIN-RELATED"/>
    <property type="match status" value="1"/>
</dbReference>
<dbReference type="Pfam" id="PF12679">
    <property type="entry name" value="ABC2_membrane_2"/>
    <property type="match status" value="1"/>
</dbReference>
<organism evidence="2 3">
    <name type="scientific">Streptomyces kanasensis</name>
    <dbReference type="NCBI Taxonomy" id="936756"/>
    <lineage>
        <taxon>Bacteria</taxon>
        <taxon>Bacillati</taxon>
        <taxon>Actinomycetota</taxon>
        <taxon>Actinomycetes</taxon>
        <taxon>Kitasatosporales</taxon>
        <taxon>Streptomycetaceae</taxon>
        <taxon>Streptomyces</taxon>
    </lineage>
</organism>
<feature type="transmembrane region" description="Helical" evidence="1">
    <location>
        <begin position="188"/>
        <end position="207"/>
    </location>
</feature>
<dbReference type="GO" id="GO:0005886">
    <property type="term" value="C:plasma membrane"/>
    <property type="evidence" value="ECO:0007669"/>
    <property type="project" value="UniProtKB-SubCell"/>
</dbReference>
<dbReference type="EMBL" id="LNSV01000090">
    <property type="protein sequence ID" value="KUH36160.1"/>
    <property type="molecule type" value="Genomic_DNA"/>
</dbReference>
<feature type="transmembrane region" description="Helical" evidence="1">
    <location>
        <begin position="72"/>
        <end position="93"/>
    </location>
</feature>
<feature type="transmembrane region" description="Helical" evidence="1">
    <location>
        <begin position="35"/>
        <end position="60"/>
    </location>
</feature>
<keyword evidence="1" id="KW-0812">Transmembrane</keyword>
<gene>
    <name evidence="2" type="ORF">ATE80_25085</name>
</gene>
<name>A0A100Y1T4_9ACTN</name>
<dbReference type="GO" id="GO:0140359">
    <property type="term" value="F:ABC-type transporter activity"/>
    <property type="evidence" value="ECO:0007669"/>
    <property type="project" value="InterPro"/>
</dbReference>
<evidence type="ECO:0000313" key="2">
    <source>
        <dbReference type="EMBL" id="KUH36160.1"/>
    </source>
</evidence>
<keyword evidence="1" id="KW-0472">Membrane</keyword>
<protein>
    <submittedName>
        <fullName evidence="2">ABC transporter</fullName>
    </submittedName>
</protein>
<dbReference type="Proteomes" id="UP000054011">
    <property type="component" value="Unassembled WGS sequence"/>
</dbReference>
<dbReference type="AlphaFoldDB" id="A0A100Y1T4"/>
<dbReference type="OrthoDB" id="3297477at2"/>
<comment type="caution">
    <text evidence="2">The sequence shown here is derived from an EMBL/GenBank/DDBJ whole genome shotgun (WGS) entry which is preliminary data.</text>
</comment>
<keyword evidence="1" id="KW-1133">Transmembrane helix</keyword>
<reference evidence="2 3" key="1">
    <citation type="submission" date="2015-11" db="EMBL/GenBank/DDBJ databases">
        <title>Genome-wide analysis reveals the secondary metabolome in Streptomyces kanasensis ZX01.</title>
        <authorList>
            <person name="Zhang G."/>
            <person name="Han L."/>
            <person name="Feng J."/>
            <person name="Zhang X."/>
        </authorList>
    </citation>
    <scope>NUCLEOTIDE SEQUENCE [LARGE SCALE GENOMIC DNA]</scope>
    <source>
        <strain evidence="2 3">ZX01</strain>
    </source>
</reference>
<dbReference type="PANTHER" id="PTHR37305:SF1">
    <property type="entry name" value="MEMBRANE PROTEIN"/>
    <property type="match status" value="1"/>
</dbReference>
<sequence length="270" mass="27503">MTTTPYTSPIPVRRAHLGDAIASEWTKIRSLRSTVWTLGVMVAVVAGIGIMLAVAIGRIPEGGEVGGTALDLGMVGMLLGTVCVITLGVLTITSEFGTGMIRTSLTACPSRGRVLTAKCVVFFGLVFTITTLVSAFTAAAQSAVLGTTGGATAAQWVRATVGVGLFMATLGLLSLAVGALLRHSAGAITTVIGLVLMPFVLAIGLYTESLQGLRNALVEYSIPSMLAVMYSGGAMAGGPGPTGWQSLGIMLVVTAVALGGAYVALDRRDV</sequence>
<dbReference type="RefSeq" id="WP_058944543.1">
    <property type="nucleotide sequence ID" value="NZ_LNSV01000090.1"/>
</dbReference>
<feature type="transmembrane region" description="Helical" evidence="1">
    <location>
        <begin position="114"/>
        <end position="136"/>
    </location>
</feature>
<accession>A0A100Y1T4</accession>